<protein>
    <submittedName>
        <fullName evidence="3">CLUMA_CG013381, isoform A</fullName>
    </submittedName>
</protein>
<dbReference type="GO" id="GO:0008832">
    <property type="term" value="F:dGTPase activity"/>
    <property type="evidence" value="ECO:0007669"/>
    <property type="project" value="TreeGrafter"/>
</dbReference>
<sequence>MNFNQQDVVHSNLTLPYYVQEFIETKHFQRLKNIKQLGVTNVIFKTATSGRAQHCIGTAYLCKCLLDTLEKNSKFKIDELHKKCVVLAGLLHDIGHGPFSHLWEGVVREGKYKTWTHEQQSIEMINHMVTSYNIKLDNSPENHEYALKLIFSLIAGDAKSWTQLLKPQEIFLTEIVSNKFCNVDVDKCDYLLRDTHYVRSMVEVKPFIEFLTRAKIVYDDDGTSHIGYHENDFHLIENMFFNRAYFHNNIYQHYKVVGVEKMVRDILVKCDAGGFMLSDHRLSEVQSDPSKYLSLDDSVLEQIKDSNLDNQLMNDGKKIYENLTKGKLYTMVWENLDEDKTIFKALIDKFGTIFCEVRKLIPSAEVPLNIPLYNDQGTRTSKKSNLKLSFKSTLIYCVDADDVTVNNVKNFLNSLNNNM</sequence>
<dbReference type="GO" id="GO:0005634">
    <property type="term" value="C:nucleus"/>
    <property type="evidence" value="ECO:0007669"/>
    <property type="project" value="TreeGrafter"/>
</dbReference>
<evidence type="ECO:0000313" key="4">
    <source>
        <dbReference type="Proteomes" id="UP000183832"/>
    </source>
</evidence>
<reference evidence="3 4" key="1">
    <citation type="submission" date="2015-04" db="EMBL/GenBank/DDBJ databases">
        <authorList>
            <person name="Syromyatnikov M.Y."/>
            <person name="Popov V.N."/>
        </authorList>
    </citation>
    <scope>NUCLEOTIDE SEQUENCE [LARGE SCALE GENOMIC DNA]</scope>
</reference>
<dbReference type="CDD" id="cd00077">
    <property type="entry name" value="HDc"/>
    <property type="match status" value="1"/>
</dbReference>
<dbReference type="InterPro" id="IPR006674">
    <property type="entry name" value="HD_domain"/>
</dbReference>
<name>A0A1J1IKN1_9DIPT</name>
<evidence type="ECO:0000313" key="3">
    <source>
        <dbReference type="EMBL" id="CRL00100.1"/>
    </source>
</evidence>
<dbReference type="InterPro" id="IPR003607">
    <property type="entry name" value="HD/PDEase_dom"/>
</dbReference>
<dbReference type="Proteomes" id="UP000183832">
    <property type="component" value="Unassembled WGS sequence"/>
</dbReference>
<organism evidence="3 4">
    <name type="scientific">Clunio marinus</name>
    <dbReference type="NCBI Taxonomy" id="568069"/>
    <lineage>
        <taxon>Eukaryota</taxon>
        <taxon>Metazoa</taxon>
        <taxon>Ecdysozoa</taxon>
        <taxon>Arthropoda</taxon>
        <taxon>Hexapoda</taxon>
        <taxon>Insecta</taxon>
        <taxon>Pterygota</taxon>
        <taxon>Neoptera</taxon>
        <taxon>Endopterygota</taxon>
        <taxon>Diptera</taxon>
        <taxon>Nematocera</taxon>
        <taxon>Chironomoidea</taxon>
        <taxon>Chironomidae</taxon>
        <taxon>Clunio</taxon>
    </lineage>
</organism>
<dbReference type="AlphaFoldDB" id="A0A1J1IKN1"/>
<dbReference type="Pfam" id="PF01966">
    <property type="entry name" value="HD"/>
    <property type="match status" value="1"/>
</dbReference>
<gene>
    <name evidence="3" type="ORF">CLUMA_CG013381</name>
</gene>
<dbReference type="EMBL" id="CVRI01000054">
    <property type="protein sequence ID" value="CRL00100.1"/>
    <property type="molecule type" value="Genomic_DNA"/>
</dbReference>
<dbReference type="SMART" id="SM00471">
    <property type="entry name" value="HDc"/>
    <property type="match status" value="1"/>
</dbReference>
<dbReference type="PANTHER" id="PTHR11373">
    <property type="entry name" value="DEOXYNUCLEOSIDE TRIPHOSPHATE TRIPHOSPHOHYDROLASE"/>
    <property type="match status" value="1"/>
</dbReference>
<comment type="similarity">
    <text evidence="1">Belongs to the SAMHD1 family.</text>
</comment>
<dbReference type="Gene3D" id="1.10.3210.10">
    <property type="entry name" value="Hypothetical protein af1432"/>
    <property type="match status" value="1"/>
</dbReference>
<dbReference type="InterPro" id="IPR050135">
    <property type="entry name" value="dGTPase-like"/>
</dbReference>
<dbReference type="OrthoDB" id="9991235at2759"/>
<evidence type="ECO:0000259" key="2">
    <source>
        <dbReference type="SMART" id="SM00471"/>
    </source>
</evidence>
<accession>A0A1J1IKN1</accession>
<dbReference type="GO" id="GO:0006203">
    <property type="term" value="P:dGTP catabolic process"/>
    <property type="evidence" value="ECO:0007669"/>
    <property type="project" value="TreeGrafter"/>
</dbReference>
<dbReference type="PANTHER" id="PTHR11373:SF4">
    <property type="entry name" value="DEOXYNUCLEOSIDE TRIPHOSPHATE TRIPHOSPHOHYDROLASE SAMHD1"/>
    <property type="match status" value="1"/>
</dbReference>
<evidence type="ECO:0000256" key="1">
    <source>
        <dbReference type="ARBA" id="ARBA00005776"/>
    </source>
</evidence>
<keyword evidence="4" id="KW-1185">Reference proteome</keyword>
<proteinExistence type="inferred from homology"/>
<feature type="domain" description="HD/PDEase" evidence="2">
    <location>
        <begin position="47"/>
        <end position="200"/>
    </location>
</feature>
<dbReference type="STRING" id="568069.A0A1J1IKN1"/>
<dbReference type="SUPFAM" id="SSF109604">
    <property type="entry name" value="HD-domain/PDEase-like"/>
    <property type="match status" value="1"/>
</dbReference>